<comment type="caution">
    <text evidence="2">The sequence shown here is derived from an EMBL/GenBank/DDBJ whole genome shotgun (WGS) entry which is preliminary data.</text>
</comment>
<dbReference type="InterPro" id="IPR051918">
    <property type="entry name" value="STPP_CPPED1"/>
</dbReference>
<evidence type="ECO:0000313" key="3">
    <source>
        <dbReference type="Proteomes" id="UP000238081"/>
    </source>
</evidence>
<dbReference type="AlphaFoldDB" id="A0A2S7FEY6"/>
<name>A0A2S7FEY6_CLOBU</name>
<dbReference type="InterPro" id="IPR029052">
    <property type="entry name" value="Metallo-depent_PP-like"/>
</dbReference>
<dbReference type="RefSeq" id="WP_043663652.1">
    <property type="nucleotide sequence ID" value="NZ_JSEG01000008.1"/>
</dbReference>
<organism evidence="2 3">
    <name type="scientific">Clostridium butyricum</name>
    <dbReference type="NCBI Taxonomy" id="1492"/>
    <lineage>
        <taxon>Bacteria</taxon>
        <taxon>Bacillati</taxon>
        <taxon>Bacillota</taxon>
        <taxon>Clostridia</taxon>
        <taxon>Eubacteriales</taxon>
        <taxon>Clostridiaceae</taxon>
        <taxon>Clostridium</taxon>
    </lineage>
</organism>
<dbReference type="Gene3D" id="3.60.21.10">
    <property type="match status" value="1"/>
</dbReference>
<evidence type="ECO:0000313" key="2">
    <source>
        <dbReference type="EMBL" id="PPV17595.1"/>
    </source>
</evidence>
<sequence>MSPNFKFAVLGDSRGTKAQSIQINKPVLGKLLHDIKKYHNPDFILFGGDMILGRATLNVDANTSFIFSNLLEWEMFVKKSLGVNSLNGYVFPAIGNHDYSNSDNFKESIKAFNKAFYYLPSNSCNEDMLDGYGKTVYYFDYYNSRFIVLNTVFKSSSSGDPEDKQQLIGITPEQLNWLENTLSNSNSTNNFILLHSPIIGTYQDYYSLPFDQQEALFRIFNNYRIAGIYAGHEHSYNRRFITNVFFKADYALNKSIIQITSGGGGAPFEIPGDNRLNIVTGPACIYEYGIIEVFDTLVKSAFYDTNGTCVDSFIYS</sequence>
<accession>A0A2S7FEY6</accession>
<dbReference type="PANTHER" id="PTHR43143:SF1">
    <property type="entry name" value="SERINE_THREONINE-PROTEIN PHOSPHATASE CPPED1"/>
    <property type="match status" value="1"/>
</dbReference>
<reference evidence="2 3" key="1">
    <citation type="submission" date="2016-01" db="EMBL/GenBank/DDBJ databases">
        <title>Characterization of the Clostridium difficile lineages that are prevalent in Hong Kong and China.</title>
        <authorList>
            <person name="Kwok J.S.-L."/>
            <person name="Lam W.-Y."/>
            <person name="Ip M."/>
            <person name="Chan T.-F."/>
            <person name="Hawkey P.M."/>
            <person name="Tsui S.K.-W."/>
        </authorList>
    </citation>
    <scope>NUCLEOTIDE SEQUENCE [LARGE SCALE GENOMIC DNA]</scope>
    <source>
        <strain evidence="2 3">300064</strain>
    </source>
</reference>
<dbReference type="InterPro" id="IPR004843">
    <property type="entry name" value="Calcineurin-like_PHP"/>
</dbReference>
<dbReference type="EMBL" id="LRDH01000013">
    <property type="protein sequence ID" value="PPV17595.1"/>
    <property type="molecule type" value="Genomic_DNA"/>
</dbReference>
<gene>
    <name evidence="2" type="ORF">AWN73_07525</name>
</gene>
<dbReference type="SUPFAM" id="SSF56300">
    <property type="entry name" value="Metallo-dependent phosphatases"/>
    <property type="match status" value="1"/>
</dbReference>
<dbReference type="PANTHER" id="PTHR43143">
    <property type="entry name" value="METALLOPHOSPHOESTERASE, CALCINEURIN SUPERFAMILY"/>
    <property type="match status" value="1"/>
</dbReference>
<evidence type="ECO:0000259" key="1">
    <source>
        <dbReference type="Pfam" id="PF00149"/>
    </source>
</evidence>
<dbReference type="Pfam" id="PF00149">
    <property type="entry name" value="Metallophos"/>
    <property type="match status" value="1"/>
</dbReference>
<protein>
    <submittedName>
        <fullName evidence="2">Serine/threonine protein phosphatase</fullName>
    </submittedName>
</protein>
<dbReference type="Proteomes" id="UP000238081">
    <property type="component" value="Unassembled WGS sequence"/>
</dbReference>
<dbReference type="GO" id="GO:0016787">
    <property type="term" value="F:hydrolase activity"/>
    <property type="evidence" value="ECO:0007669"/>
    <property type="project" value="InterPro"/>
</dbReference>
<feature type="domain" description="Calcineurin-like phosphoesterase" evidence="1">
    <location>
        <begin position="7"/>
        <end position="236"/>
    </location>
</feature>
<proteinExistence type="predicted"/>